<evidence type="ECO:0000313" key="3">
    <source>
        <dbReference type="Proteomes" id="UP001652625"/>
    </source>
</evidence>
<reference evidence="3" key="1">
    <citation type="submission" date="2025-05" db="UniProtKB">
        <authorList>
            <consortium name="RefSeq"/>
        </authorList>
    </citation>
    <scope>NUCLEOTIDE SEQUENCE [LARGE SCALE GENOMIC DNA]</scope>
</reference>
<keyword evidence="1" id="KW-0812">Transmembrane</keyword>
<reference evidence="4" key="2">
    <citation type="submission" date="2025-08" db="UniProtKB">
        <authorList>
            <consortium name="RefSeq"/>
        </authorList>
    </citation>
    <scope>IDENTIFICATION</scope>
</reference>
<name>A0ABM4B5T0_HYDVU</name>
<feature type="domain" description="PiggyBac transposable element-derived protein" evidence="2">
    <location>
        <begin position="132"/>
        <end position="493"/>
    </location>
</feature>
<evidence type="ECO:0000313" key="4">
    <source>
        <dbReference type="RefSeq" id="XP_065644192.1"/>
    </source>
</evidence>
<dbReference type="PANTHER" id="PTHR47272">
    <property type="entry name" value="DDE_TNP_1_7 DOMAIN-CONTAINING PROTEIN"/>
    <property type="match status" value="1"/>
</dbReference>
<organism evidence="3 4">
    <name type="scientific">Hydra vulgaris</name>
    <name type="common">Hydra</name>
    <name type="synonym">Hydra attenuata</name>
    <dbReference type="NCBI Taxonomy" id="6087"/>
    <lineage>
        <taxon>Eukaryota</taxon>
        <taxon>Metazoa</taxon>
        <taxon>Cnidaria</taxon>
        <taxon>Hydrozoa</taxon>
        <taxon>Hydroidolina</taxon>
        <taxon>Anthoathecata</taxon>
        <taxon>Aplanulata</taxon>
        <taxon>Hydridae</taxon>
        <taxon>Hydra</taxon>
    </lineage>
</organism>
<keyword evidence="1" id="KW-1133">Transmembrane helix</keyword>
<dbReference type="InterPro" id="IPR029526">
    <property type="entry name" value="PGBD"/>
</dbReference>
<dbReference type="PANTHER" id="PTHR47272:SF1">
    <property type="entry name" value="PIGGYBAC TRANSPOSABLE ELEMENT-DERIVED PROTEIN 3-LIKE"/>
    <property type="match status" value="1"/>
</dbReference>
<evidence type="ECO:0000259" key="2">
    <source>
        <dbReference type="Pfam" id="PF13843"/>
    </source>
</evidence>
<protein>
    <submittedName>
        <fullName evidence="4">PiggyBac transposable element-derived protein 3-like</fullName>
    </submittedName>
</protein>
<keyword evidence="3" id="KW-1185">Reference proteome</keyword>
<gene>
    <name evidence="4" type="primary">LOC136075327</name>
</gene>
<evidence type="ECO:0000256" key="1">
    <source>
        <dbReference type="SAM" id="Phobius"/>
    </source>
</evidence>
<dbReference type="GeneID" id="136075327"/>
<feature type="transmembrane region" description="Helical" evidence="1">
    <location>
        <begin position="476"/>
        <end position="496"/>
    </location>
</feature>
<proteinExistence type="predicted"/>
<accession>A0ABM4B5T0</accession>
<dbReference type="RefSeq" id="XP_065644192.1">
    <property type="nucleotide sequence ID" value="XM_065788120.1"/>
</dbReference>
<dbReference type="Proteomes" id="UP001652625">
    <property type="component" value="Chromosome 01"/>
</dbReference>
<sequence>MNKNKKLNIEDALAFILDGESDFEDLSESDSEFESDVSTAVVSNTKVVHDDNNDNIIFPISESLTQESSTRDDMLYSNSSAPLPKKSKIVNNKKQKKASLPLWKKVTLDNDLIGDIAFQEVPIEPIPDETTTPYEYFKMFVDDNLIDIIAEQSSLYSCQSSGTNISVTSNEIESFIGVFFRMGLVKLPSVRSYWETFMNYDGVSSILSRNRFLSILRYLHFVDNLNVTDEVKKNDRAWKLRPWLEKLRENFLKVSPEENQSVDEIMVPFKGRSFLKQYLPKKPNKWGFKLWARCGVSGYLYDFDLYQGKEIKKKDEVSPHGVGASVVIKMISTLPENHNFKIFADNYFSSLPLLDELKKRRIWYFGTARLKRLNKCPFTSEKELKNQGRGSFDYRTDIKSNNIAVSWIDNKVVTLISSFASIEPINSVRRYDRKTCKHIMVKQPYIVQFYNKNMGGVDELDMMCSFYKPNLKCHRWYIYVWAHTLLIALSNAWFLYRRDLKIICPSKKFMPLKNFQAAVASSLVTVVKRKAGRASLDAIPIPTKRAAAVQSNPTKDIRLDGFDHLPTYSDKRQRCKKCKTGFSYIRCKKCNVWLCLNKDRNCYHDYH</sequence>
<dbReference type="Pfam" id="PF13843">
    <property type="entry name" value="DDE_Tnp_1_7"/>
    <property type="match status" value="1"/>
</dbReference>
<keyword evidence="1" id="KW-0472">Membrane</keyword>